<feature type="transmembrane region" description="Helical" evidence="5">
    <location>
        <begin position="215"/>
        <end position="235"/>
    </location>
</feature>
<keyword evidence="4 5" id="KW-0472">Membrane</keyword>
<feature type="transmembrane region" description="Helical" evidence="5">
    <location>
        <begin position="386"/>
        <end position="406"/>
    </location>
</feature>
<evidence type="ECO:0000256" key="5">
    <source>
        <dbReference type="SAM" id="Phobius"/>
    </source>
</evidence>
<gene>
    <name evidence="7" type="ORF">SAMN05444159_0008</name>
</gene>
<sequence>MEEQVPSFPIYVTLPVWGVVLLFVLVRVWYLRESCATFLLLATWFRYGIATFHQYTYPPVVLGLSVIALTSIVVVAVGCLVVGGRNLLLRRLIPIYITILVVLVSAITNQRWIEGVNATFKWLYLIVFALAAHHAMRRRGSEPIFRSLAVILAGPVVLQWLSVPWELKTTSPDGTTFYIGGYQHQQSLSIILLTFLFITCFSPSLGLLESYGRLVIVAAGLALANYRTAVLAAAVPASTLAVSKLVERVVPKQRGIVVVFLAVVTVFVFVGVGTLARERFADLGTTLDKGASLIKPAEHFTAEDKRLFSGRLYLWSQYIEAFLDGDIVNILVGFGPDAWVGRFTTYAHNTFISYLYEFGLFGLAGLVWILSSNFLTALRVRDNRRLVLVACHIGFIVLNLATMGIWTLEGAVLYGLLLSQTWYLDAIRAVRSDTHRGFVRR</sequence>
<dbReference type="PANTHER" id="PTHR37422">
    <property type="entry name" value="TEICHURONIC ACID BIOSYNTHESIS PROTEIN TUAE"/>
    <property type="match status" value="1"/>
</dbReference>
<feature type="transmembrane region" description="Helical" evidence="5">
    <location>
        <begin position="354"/>
        <end position="374"/>
    </location>
</feature>
<feature type="transmembrane region" description="Helical" evidence="5">
    <location>
        <begin position="148"/>
        <end position="167"/>
    </location>
</feature>
<name>A0A1M6HHH8_9BRAD</name>
<evidence type="ECO:0000256" key="4">
    <source>
        <dbReference type="ARBA" id="ARBA00023136"/>
    </source>
</evidence>
<evidence type="ECO:0000256" key="2">
    <source>
        <dbReference type="ARBA" id="ARBA00022692"/>
    </source>
</evidence>
<evidence type="ECO:0000313" key="7">
    <source>
        <dbReference type="EMBL" id="SHJ21690.1"/>
    </source>
</evidence>
<keyword evidence="7" id="KW-0436">Ligase</keyword>
<feature type="transmembrane region" description="Helical" evidence="5">
    <location>
        <begin position="119"/>
        <end position="136"/>
    </location>
</feature>
<dbReference type="InterPro" id="IPR007016">
    <property type="entry name" value="O-antigen_ligase-rel_domated"/>
</dbReference>
<evidence type="ECO:0000259" key="6">
    <source>
        <dbReference type="Pfam" id="PF04932"/>
    </source>
</evidence>
<feature type="transmembrane region" description="Helical" evidence="5">
    <location>
        <begin position="61"/>
        <end position="83"/>
    </location>
</feature>
<feature type="transmembrane region" description="Helical" evidence="5">
    <location>
        <begin position="255"/>
        <end position="276"/>
    </location>
</feature>
<dbReference type="GO" id="GO:0016874">
    <property type="term" value="F:ligase activity"/>
    <property type="evidence" value="ECO:0007669"/>
    <property type="project" value="UniProtKB-KW"/>
</dbReference>
<dbReference type="Pfam" id="PF04932">
    <property type="entry name" value="Wzy_C"/>
    <property type="match status" value="1"/>
</dbReference>
<evidence type="ECO:0000256" key="1">
    <source>
        <dbReference type="ARBA" id="ARBA00004141"/>
    </source>
</evidence>
<feature type="transmembrane region" description="Helical" evidence="5">
    <location>
        <begin position="37"/>
        <end position="55"/>
    </location>
</feature>
<dbReference type="EMBL" id="LT670844">
    <property type="protein sequence ID" value="SHJ21690.1"/>
    <property type="molecule type" value="Genomic_DNA"/>
</dbReference>
<dbReference type="Proteomes" id="UP000189935">
    <property type="component" value="Chromosome I"/>
</dbReference>
<keyword evidence="3 5" id="KW-1133">Transmembrane helix</keyword>
<dbReference type="InterPro" id="IPR051533">
    <property type="entry name" value="WaaL-like"/>
</dbReference>
<organism evidence="7 8">
    <name type="scientific">Bradyrhizobium lablabi</name>
    <dbReference type="NCBI Taxonomy" id="722472"/>
    <lineage>
        <taxon>Bacteria</taxon>
        <taxon>Pseudomonadati</taxon>
        <taxon>Pseudomonadota</taxon>
        <taxon>Alphaproteobacteria</taxon>
        <taxon>Hyphomicrobiales</taxon>
        <taxon>Nitrobacteraceae</taxon>
        <taxon>Bradyrhizobium</taxon>
    </lineage>
</organism>
<reference evidence="7 8" key="1">
    <citation type="submission" date="2016-11" db="EMBL/GenBank/DDBJ databases">
        <authorList>
            <person name="Jaros S."/>
            <person name="Januszkiewicz K."/>
            <person name="Wedrychowicz H."/>
        </authorList>
    </citation>
    <scope>NUCLEOTIDE SEQUENCE [LARGE SCALE GENOMIC DNA]</scope>
    <source>
        <strain evidence="7 8">GAS499</strain>
    </source>
</reference>
<feature type="domain" description="O-antigen ligase-related" evidence="6">
    <location>
        <begin position="214"/>
        <end position="366"/>
    </location>
</feature>
<feature type="transmembrane region" description="Helical" evidence="5">
    <location>
        <begin position="187"/>
        <end position="208"/>
    </location>
</feature>
<feature type="transmembrane region" description="Helical" evidence="5">
    <location>
        <begin position="312"/>
        <end position="334"/>
    </location>
</feature>
<feature type="transmembrane region" description="Helical" evidence="5">
    <location>
        <begin position="95"/>
        <end position="113"/>
    </location>
</feature>
<dbReference type="RefSeq" id="WP_172841931.1">
    <property type="nucleotide sequence ID" value="NZ_LT670844.1"/>
</dbReference>
<protein>
    <submittedName>
        <fullName evidence="7">O-Antigen ligase</fullName>
    </submittedName>
</protein>
<proteinExistence type="predicted"/>
<dbReference type="PANTHER" id="PTHR37422:SF13">
    <property type="entry name" value="LIPOPOLYSACCHARIDE BIOSYNTHESIS PROTEIN PA4999-RELATED"/>
    <property type="match status" value="1"/>
</dbReference>
<comment type="subcellular location">
    <subcellularLocation>
        <location evidence="1">Membrane</location>
        <topology evidence="1">Multi-pass membrane protein</topology>
    </subcellularLocation>
</comment>
<evidence type="ECO:0000256" key="3">
    <source>
        <dbReference type="ARBA" id="ARBA00022989"/>
    </source>
</evidence>
<dbReference type="GO" id="GO:0016020">
    <property type="term" value="C:membrane"/>
    <property type="evidence" value="ECO:0007669"/>
    <property type="project" value="UniProtKB-SubCell"/>
</dbReference>
<evidence type="ECO:0000313" key="8">
    <source>
        <dbReference type="Proteomes" id="UP000189935"/>
    </source>
</evidence>
<keyword evidence="2 5" id="KW-0812">Transmembrane</keyword>
<dbReference type="AlphaFoldDB" id="A0A1M6HHH8"/>
<feature type="transmembrane region" description="Helical" evidence="5">
    <location>
        <begin position="12"/>
        <end position="30"/>
    </location>
</feature>
<accession>A0A1M6HHH8</accession>